<organism evidence="7 8">
    <name type="scientific">Sipha flava</name>
    <name type="common">yellow sugarcane aphid</name>
    <dbReference type="NCBI Taxonomy" id="143950"/>
    <lineage>
        <taxon>Eukaryota</taxon>
        <taxon>Metazoa</taxon>
        <taxon>Ecdysozoa</taxon>
        <taxon>Arthropoda</taxon>
        <taxon>Hexapoda</taxon>
        <taxon>Insecta</taxon>
        <taxon>Pterygota</taxon>
        <taxon>Neoptera</taxon>
        <taxon>Paraneoptera</taxon>
        <taxon>Hemiptera</taxon>
        <taxon>Sternorrhyncha</taxon>
        <taxon>Aphidomorpha</taxon>
        <taxon>Aphidoidea</taxon>
        <taxon>Aphididae</taxon>
        <taxon>Sipha</taxon>
    </lineage>
</organism>
<sequence>MAPKRKTRSKIMTKKRVPKSHISQPSDIETPSPSTIRQNNPAIEEITLTRLKSLNIKKNPTYISLKNLVKSREDNSQYMLTDDELDQTQWFLESMLSSIMFRKISIQNELASLKSIQSTSSQGPSTNNPCPSAIRPKPVAKIPLLNEYIQNKSIKKSRKTKEKSEPENKFWSTVKPYLAHVDKKNLLWLEKMVLSYELSDDIFKVPALGEHYSKNWTQKDLKNQKNQPSCSQTVTKNKLSTPVMPNVVELVNKINLIAQNNDDFRPIYQRVTSALLEHSSLTFKDFEEKLVDGKNNEDELDQMSNSCKKFNEEQNVEKQFQELGLKDCHSKLVPPTIKSPPSYTKSDEDDDEILDEINKCNIALAELQNINKNHLTSLLNRCREDYFQQKTYKKMKKVENEILNYKRQPNKLLSNDEKIAQYSKENYEMKLLTDKRNKYLTQLHLKKVDPDKYLSNFFSDESELSDEETNQFQEHFEVPTFKNVMDIHHTLETDEESEYKTE</sequence>
<dbReference type="PANTHER" id="PTHR13556:SF2">
    <property type="entry name" value="TRANSCRIPTIONAL ADAPTER 3"/>
    <property type="match status" value="1"/>
</dbReference>
<feature type="compositionally biased region" description="Polar residues" evidence="6">
    <location>
        <begin position="21"/>
        <end position="38"/>
    </location>
</feature>
<dbReference type="GO" id="GO:0000124">
    <property type="term" value="C:SAGA complex"/>
    <property type="evidence" value="ECO:0007669"/>
    <property type="project" value="TreeGrafter"/>
</dbReference>
<evidence type="ECO:0000256" key="1">
    <source>
        <dbReference type="ARBA" id="ARBA00004123"/>
    </source>
</evidence>
<feature type="region of interest" description="Disordered" evidence="6">
    <location>
        <begin position="1"/>
        <end position="38"/>
    </location>
</feature>
<accession>A0A8B8GHC7</accession>
<feature type="compositionally biased region" description="Basic residues" evidence="6">
    <location>
        <begin position="1"/>
        <end position="19"/>
    </location>
</feature>
<feature type="compositionally biased region" description="Polar residues" evidence="6">
    <location>
        <begin position="117"/>
        <end position="130"/>
    </location>
</feature>
<reference evidence="8" key="1">
    <citation type="submission" date="2025-08" db="UniProtKB">
        <authorList>
            <consortium name="RefSeq"/>
        </authorList>
    </citation>
    <scope>IDENTIFICATION</scope>
    <source>
        <tissue evidence="8">Whole body</tissue>
    </source>
</reference>
<name>A0A8B8GHC7_9HEMI</name>
<dbReference type="RefSeq" id="XP_025421972.1">
    <property type="nucleotide sequence ID" value="XM_025566187.1"/>
</dbReference>
<dbReference type="PANTHER" id="PTHR13556">
    <property type="entry name" value="TRANSCRIPTIONAL ADAPTER 3-RELATED"/>
    <property type="match status" value="1"/>
</dbReference>
<feature type="region of interest" description="Disordered" evidence="6">
    <location>
        <begin position="117"/>
        <end position="136"/>
    </location>
</feature>
<evidence type="ECO:0000256" key="2">
    <source>
        <dbReference type="ARBA" id="ARBA00005330"/>
    </source>
</evidence>
<dbReference type="GO" id="GO:0006357">
    <property type="term" value="P:regulation of transcription by RNA polymerase II"/>
    <property type="evidence" value="ECO:0007669"/>
    <property type="project" value="TreeGrafter"/>
</dbReference>
<proteinExistence type="inferred from homology"/>
<keyword evidence="7" id="KW-1185">Reference proteome</keyword>
<protein>
    <submittedName>
        <fullName evidence="8">Transcriptional adapter 3-like</fullName>
    </submittedName>
</protein>
<evidence type="ECO:0000256" key="5">
    <source>
        <dbReference type="ARBA" id="ARBA00023242"/>
    </source>
</evidence>
<dbReference type="Proteomes" id="UP000694846">
    <property type="component" value="Unplaced"/>
</dbReference>
<evidence type="ECO:0000313" key="7">
    <source>
        <dbReference type="Proteomes" id="UP000694846"/>
    </source>
</evidence>
<evidence type="ECO:0000256" key="6">
    <source>
        <dbReference type="SAM" id="MobiDB-lite"/>
    </source>
</evidence>
<comment type="subcellular location">
    <subcellularLocation>
        <location evidence="1">Nucleus</location>
    </subcellularLocation>
</comment>
<dbReference type="OrthoDB" id="1232at2759"/>
<dbReference type="InterPro" id="IPR019340">
    <property type="entry name" value="Histone_AcTrfase_su3"/>
</dbReference>
<dbReference type="GO" id="GO:0003713">
    <property type="term" value="F:transcription coactivator activity"/>
    <property type="evidence" value="ECO:0007669"/>
    <property type="project" value="TreeGrafter"/>
</dbReference>
<keyword evidence="4" id="KW-0804">Transcription</keyword>
<dbReference type="Pfam" id="PF10198">
    <property type="entry name" value="Ada3"/>
    <property type="match status" value="1"/>
</dbReference>
<keyword evidence="5" id="KW-0539">Nucleus</keyword>
<dbReference type="GO" id="GO:0005634">
    <property type="term" value="C:nucleus"/>
    <property type="evidence" value="ECO:0007669"/>
    <property type="project" value="UniProtKB-SubCell"/>
</dbReference>
<comment type="similarity">
    <text evidence="2">Belongs to the NGG1 family.</text>
</comment>
<gene>
    <name evidence="8" type="primary">LOC112691785</name>
</gene>
<evidence type="ECO:0000313" key="8">
    <source>
        <dbReference type="RefSeq" id="XP_025421972.1"/>
    </source>
</evidence>
<keyword evidence="3" id="KW-0805">Transcription regulation</keyword>
<dbReference type="AlphaFoldDB" id="A0A8B8GHC7"/>
<evidence type="ECO:0000256" key="4">
    <source>
        <dbReference type="ARBA" id="ARBA00023163"/>
    </source>
</evidence>
<dbReference type="GeneID" id="112691785"/>
<evidence type="ECO:0000256" key="3">
    <source>
        <dbReference type="ARBA" id="ARBA00023015"/>
    </source>
</evidence>